<dbReference type="InterPro" id="IPR007864">
    <property type="entry name" value="UreE_C_dom"/>
</dbReference>
<comment type="similarity">
    <text evidence="5">Belongs to the UreE family.</text>
</comment>
<dbReference type="InterPro" id="IPR004029">
    <property type="entry name" value="UreE_N"/>
</dbReference>
<evidence type="ECO:0000259" key="6">
    <source>
        <dbReference type="SMART" id="SM00988"/>
    </source>
</evidence>
<protein>
    <recommendedName>
        <fullName evidence="5">Urease accessory protein UreE</fullName>
    </recommendedName>
</protein>
<evidence type="ECO:0000256" key="1">
    <source>
        <dbReference type="ARBA" id="ARBA00004496"/>
    </source>
</evidence>
<comment type="subcellular location">
    <subcellularLocation>
        <location evidence="1 5">Cytoplasm</location>
    </subcellularLocation>
</comment>
<keyword evidence="2 5" id="KW-0963">Cytoplasm</keyword>
<evidence type="ECO:0000256" key="2">
    <source>
        <dbReference type="ARBA" id="ARBA00022490"/>
    </source>
</evidence>
<dbReference type="Proteomes" id="UP000596929">
    <property type="component" value="Unassembled WGS sequence"/>
</dbReference>
<keyword evidence="3 5" id="KW-0533">Nickel</keyword>
<keyword evidence="8" id="KW-1185">Reference proteome</keyword>
<dbReference type="InterPro" id="IPR036118">
    <property type="entry name" value="UreE_N_sf"/>
</dbReference>
<dbReference type="CDD" id="cd00571">
    <property type="entry name" value="UreE"/>
    <property type="match status" value="1"/>
</dbReference>
<gene>
    <name evidence="5" type="primary">ureE</name>
    <name evidence="7" type="ORF">H8S20_00695</name>
</gene>
<sequence>MIFNQIKGNISDIDNLNNYHIEKIFINSDDTLKRILRVSSDHNNEYGITLDKSEELKDGDILLNDGKNLVVIKVKGDDVLVIKPNDITEMGIIAHSLGNRHLQAQFNDGKMIIQYDALVEEELKRDKINYSRENLKLEKAFRHVEFGHTHTHTHAHAN</sequence>
<proteinExistence type="inferred from homology"/>
<reference evidence="7 8" key="1">
    <citation type="submission" date="2020-08" db="EMBL/GenBank/DDBJ databases">
        <title>Genome public.</title>
        <authorList>
            <person name="Liu C."/>
            <person name="Sun Q."/>
        </authorList>
    </citation>
    <scope>NUCLEOTIDE SEQUENCE [LARGE SCALE GENOMIC DNA]</scope>
    <source>
        <strain evidence="7 8">NSJ-6</strain>
    </source>
</reference>
<dbReference type="SUPFAM" id="SSF69737">
    <property type="entry name" value="Urease metallochaperone UreE, C-terminal domain"/>
    <property type="match status" value="1"/>
</dbReference>
<dbReference type="InterPro" id="IPR012406">
    <property type="entry name" value="UreE"/>
</dbReference>
<evidence type="ECO:0000313" key="7">
    <source>
        <dbReference type="EMBL" id="MBC5627403.1"/>
    </source>
</evidence>
<organism evidence="7 8">
    <name type="scientific">Clostridium hominis</name>
    <dbReference type="NCBI Taxonomy" id="2763036"/>
    <lineage>
        <taxon>Bacteria</taxon>
        <taxon>Bacillati</taxon>
        <taxon>Bacillota</taxon>
        <taxon>Clostridia</taxon>
        <taxon>Eubacteriales</taxon>
        <taxon>Clostridiaceae</taxon>
        <taxon>Clostridium</taxon>
    </lineage>
</organism>
<dbReference type="PIRSF" id="PIRSF036402">
    <property type="entry name" value="Ureas_acces_UreE"/>
    <property type="match status" value="1"/>
</dbReference>
<accession>A0ABR7D7U4</accession>
<evidence type="ECO:0000313" key="8">
    <source>
        <dbReference type="Proteomes" id="UP000596929"/>
    </source>
</evidence>
<evidence type="ECO:0000256" key="3">
    <source>
        <dbReference type="ARBA" id="ARBA00022596"/>
    </source>
</evidence>
<dbReference type="SUPFAM" id="SSF69287">
    <property type="entry name" value="Urease metallochaperone UreE, N-terminal domain"/>
    <property type="match status" value="1"/>
</dbReference>
<dbReference type="RefSeq" id="WP_032119027.1">
    <property type="nucleotide sequence ID" value="NZ_JACOOO010000001.1"/>
</dbReference>
<comment type="function">
    <text evidence="5">Involved in urease metallocenter assembly. Binds nickel. Probably functions as a nickel donor during metallocenter assembly.</text>
</comment>
<dbReference type="Pfam" id="PF05194">
    <property type="entry name" value="UreE_C"/>
    <property type="match status" value="1"/>
</dbReference>
<dbReference type="Gene3D" id="3.30.70.790">
    <property type="entry name" value="UreE, C-terminal domain"/>
    <property type="match status" value="1"/>
</dbReference>
<dbReference type="Pfam" id="PF02814">
    <property type="entry name" value="UreE_N"/>
    <property type="match status" value="1"/>
</dbReference>
<keyword evidence="4 5" id="KW-0143">Chaperone</keyword>
<comment type="caution">
    <text evidence="7">The sequence shown here is derived from an EMBL/GenBank/DDBJ whole genome shotgun (WGS) entry which is preliminary data.</text>
</comment>
<name>A0ABR7D7U4_9CLOT</name>
<evidence type="ECO:0000256" key="4">
    <source>
        <dbReference type="ARBA" id="ARBA00023186"/>
    </source>
</evidence>
<dbReference type="Gene3D" id="2.60.260.20">
    <property type="entry name" value="Urease metallochaperone UreE, N-terminal domain"/>
    <property type="match status" value="1"/>
</dbReference>
<dbReference type="SMART" id="SM00988">
    <property type="entry name" value="UreE_N"/>
    <property type="match status" value="1"/>
</dbReference>
<feature type="domain" description="UreE urease accessory N-terminal" evidence="6">
    <location>
        <begin position="6"/>
        <end position="70"/>
    </location>
</feature>
<evidence type="ECO:0000256" key="5">
    <source>
        <dbReference type="HAMAP-Rule" id="MF_00822"/>
    </source>
</evidence>
<dbReference type="EMBL" id="JACOOO010000001">
    <property type="protein sequence ID" value="MBC5627403.1"/>
    <property type="molecule type" value="Genomic_DNA"/>
</dbReference>
<dbReference type="HAMAP" id="MF_00822">
    <property type="entry name" value="UreE"/>
    <property type="match status" value="1"/>
</dbReference>